<evidence type="ECO:0000313" key="6">
    <source>
        <dbReference type="EMBL" id="KAJ7222420.1"/>
    </source>
</evidence>
<evidence type="ECO:0000259" key="4">
    <source>
        <dbReference type="PROSITE" id="PS00497"/>
    </source>
</evidence>
<feature type="domain" description="Tyrosinase copper-binding" evidence="4">
    <location>
        <begin position="106"/>
        <end position="123"/>
    </location>
</feature>
<dbReference type="Gene3D" id="1.10.1280.10">
    <property type="entry name" value="Di-copper center containing domain from catechol oxidase"/>
    <property type="match status" value="1"/>
</dbReference>
<gene>
    <name evidence="6" type="ORF">GGX14DRAFT_514120</name>
</gene>
<dbReference type="PANTHER" id="PTHR11474:SF126">
    <property type="entry name" value="TYROSINASE-LIKE PROTEIN TYR-1-RELATED"/>
    <property type="match status" value="1"/>
</dbReference>
<dbReference type="SUPFAM" id="SSF48056">
    <property type="entry name" value="Di-copper centre-containing domain"/>
    <property type="match status" value="1"/>
</dbReference>
<dbReference type="InterPro" id="IPR050316">
    <property type="entry name" value="Tyrosinase/Hemocyanin"/>
</dbReference>
<organism evidence="6 7">
    <name type="scientific">Mycena pura</name>
    <dbReference type="NCBI Taxonomy" id="153505"/>
    <lineage>
        <taxon>Eukaryota</taxon>
        <taxon>Fungi</taxon>
        <taxon>Dikarya</taxon>
        <taxon>Basidiomycota</taxon>
        <taxon>Agaricomycotina</taxon>
        <taxon>Agaricomycetes</taxon>
        <taxon>Agaricomycetidae</taxon>
        <taxon>Agaricales</taxon>
        <taxon>Marasmiineae</taxon>
        <taxon>Mycenaceae</taxon>
        <taxon>Mycena</taxon>
    </lineage>
</organism>
<feature type="signal peptide" evidence="3">
    <location>
        <begin position="1"/>
        <end position="16"/>
    </location>
</feature>
<reference evidence="6" key="1">
    <citation type="submission" date="2023-03" db="EMBL/GenBank/DDBJ databases">
        <title>Massive genome expansion in bonnet fungi (Mycena s.s.) driven by repeated elements and novel gene families across ecological guilds.</title>
        <authorList>
            <consortium name="Lawrence Berkeley National Laboratory"/>
            <person name="Harder C.B."/>
            <person name="Miyauchi S."/>
            <person name="Viragh M."/>
            <person name="Kuo A."/>
            <person name="Thoen E."/>
            <person name="Andreopoulos B."/>
            <person name="Lu D."/>
            <person name="Skrede I."/>
            <person name="Drula E."/>
            <person name="Henrissat B."/>
            <person name="Morin E."/>
            <person name="Kohler A."/>
            <person name="Barry K."/>
            <person name="LaButti K."/>
            <person name="Morin E."/>
            <person name="Salamov A."/>
            <person name="Lipzen A."/>
            <person name="Mereny Z."/>
            <person name="Hegedus B."/>
            <person name="Baldrian P."/>
            <person name="Stursova M."/>
            <person name="Weitz H."/>
            <person name="Taylor A."/>
            <person name="Grigoriev I.V."/>
            <person name="Nagy L.G."/>
            <person name="Martin F."/>
            <person name="Kauserud H."/>
        </authorList>
    </citation>
    <scope>NUCLEOTIDE SEQUENCE</scope>
    <source>
        <strain evidence="6">9144</strain>
    </source>
</reference>
<sequence length="394" mass="44030">MPSVLLALCFLLTSLALLGGTSKTNRCANPLVRKEWWSLERKERENCITAPGPQGQCLANSPNEHTFSPTVNPPDIAPYNASGSIYDDFVYAHMGKLQRYTVTIIHFTGLFFPWHRWHLYAVEKALRTRCGYHGTLPYWDWTQGISPVVFPHVLAHTRIDAHHFYESSFFKDSNPKSGLGGWGDASTQFRVLDGALSATSSFQLSYPFPHTLRRNFTLFGPVEELFPPGFVWNHTRPANASFTRPIVESLIDGFVGDFKGFQDRTEGVEGPHLNVHFIVGGIDMGGACPIDAPPGCIGGPTFSPNDPLFFMHHAMIDRIWFKWQRKHKLNKYAFEGGSVQTIDDVASYSLYPTGGPPFLTMDSELPTDGLDEPLSVSDMISTTEGPLCYVYDDE</sequence>
<keyword evidence="1" id="KW-0479">Metal-binding</keyword>
<keyword evidence="7" id="KW-1185">Reference proteome</keyword>
<protein>
    <submittedName>
        <fullName evidence="6">Di-copper centre-containing protein</fullName>
    </submittedName>
</protein>
<dbReference type="PROSITE" id="PS00497">
    <property type="entry name" value="TYROSINASE_1"/>
    <property type="match status" value="1"/>
</dbReference>
<dbReference type="InterPro" id="IPR002227">
    <property type="entry name" value="Tyrosinase_Cu-bd"/>
</dbReference>
<dbReference type="PROSITE" id="PS00498">
    <property type="entry name" value="TYROSINASE_2"/>
    <property type="match status" value="1"/>
</dbReference>
<comment type="caution">
    <text evidence="6">The sequence shown here is derived from an EMBL/GenBank/DDBJ whole genome shotgun (WGS) entry which is preliminary data.</text>
</comment>
<dbReference type="InterPro" id="IPR008922">
    <property type="entry name" value="Di-copper_centre_dom_sf"/>
</dbReference>
<feature type="chain" id="PRO_5042190159" evidence="3">
    <location>
        <begin position="17"/>
        <end position="394"/>
    </location>
</feature>
<evidence type="ECO:0000313" key="7">
    <source>
        <dbReference type="Proteomes" id="UP001219525"/>
    </source>
</evidence>
<keyword evidence="2" id="KW-0186">Copper</keyword>
<keyword evidence="3" id="KW-0732">Signal</keyword>
<dbReference type="GO" id="GO:0016491">
    <property type="term" value="F:oxidoreductase activity"/>
    <property type="evidence" value="ECO:0007669"/>
    <property type="project" value="InterPro"/>
</dbReference>
<accession>A0AAD6YL11</accession>
<name>A0AAD6YL11_9AGAR</name>
<evidence type="ECO:0000256" key="3">
    <source>
        <dbReference type="SAM" id="SignalP"/>
    </source>
</evidence>
<dbReference type="PRINTS" id="PR00092">
    <property type="entry name" value="TYROSINASE"/>
</dbReference>
<evidence type="ECO:0000256" key="2">
    <source>
        <dbReference type="ARBA" id="ARBA00023008"/>
    </source>
</evidence>
<evidence type="ECO:0000259" key="5">
    <source>
        <dbReference type="PROSITE" id="PS00498"/>
    </source>
</evidence>
<dbReference type="PANTHER" id="PTHR11474">
    <property type="entry name" value="TYROSINASE FAMILY MEMBER"/>
    <property type="match status" value="1"/>
</dbReference>
<evidence type="ECO:0000256" key="1">
    <source>
        <dbReference type="ARBA" id="ARBA00022723"/>
    </source>
</evidence>
<dbReference type="GO" id="GO:0046872">
    <property type="term" value="F:metal ion binding"/>
    <property type="evidence" value="ECO:0007669"/>
    <property type="project" value="UniProtKB-KW"/>
</dbReference>
<dbReference type="AlphaFoldDB" id="A0AAD6YL11"/>
<dbReference type="Pfam" id="PF00264">
    <property type="entry name" value="Tyrosinase"/>
    <property type="match status" value="1"/>
</dbReference>
<feature type="domain" description="Tyrosinase copper-binding" evidence="5">
    <location>
        <begin position="306"/>
        <end position="317"/>
    </location>
</feature>
<proteinExistence type="predicted"/>
<dbReference type="EMBL" id="JARJCW010000007">
    <property type="protein sequence ID" value="KAJ7222420.1"/>
    <property type="molecule type" value="Genomic_DNA"/>
</dbReference>
<dbReference type="Proteomes" id="UP001219525">
    <property type="component" value="Unassembled WGS sequence"/>
</dbReference>